<feature type="transmembrane region" description="Helical" evidence="6">
    <location>
        <begin position="178"/>
        <end position="199"/>
    </location>
</feature>
<organism evidence="7 8">
    <name type="scientific">Niallia nealsonii</name>
    <dbReference type="NCBI Taxonomy" id="115979"/>
    <lineage>
        <taxon>Bacteria</taxon>
        <taxon>Bacillati</taxon>
        <taxon>Bacillota</taxon>
        <taxon>Bacilli</taxon>
        <taxon>Bacillales</taxon>
        <taxon>Bacillaceae</taxon>
        <taxon>Niallia</taxon>
    </lineage>
</organism>
<keyword evidence="3 6" id="KW-0812">Transmembrane</keyword>
<evidence type="ECO:0000256" key="2">
    <source>
        <dbReference type="ARBA" id="ARBA00022475"/>
    </source>
</evidence>
<dbReference type="PANTHER" id="PTHR30086:SF20">
    <property type="entry name" value="ARGININE EXPORTER PROTEIN ARGO-RELATED"/>
    <property type="match status" value="1"/>
</dbReference>
<dbReference type="InterPro" id="IPR001123">
    <property type="entry name" value="LeuE-type"/>
</dbReference>
<evidence type="ECO:0000256" key="5">
    <source>
        <dbReference type="ARBA" id="ARBA00023136"/>
    </source>
</evidence>
<name>A0A2N0Z2M6_9BACI</name>
<dbReference type="EMBL" id="PISE01000020">
    <property type="protein sequence ID" value="PKG23754.1"/>
    <property type="molecule type" value="Genomic_DNA"/>
</dbReference>
<keyword evidence="2" id="KW-1003">Cell membrane</keyword>
<feature type="transmembrane region" description="Helical" evidence="6">
    <location>
        <begin position="111"/>
        <end position="133"/>
    </location>
</feature>
<evidence type="ECO:0000256" key="4">
    <source>
        <dbReference type="ARBA" id="ARBA00022989"/>
    </source>
</evidence>
<dbReference type="Pfam" id="PF01810">
    <property type="entry name" value="LysE"/>
    <property type="match status" value="1"/>
</dbReference>
<comment type="subcellular location">
    <subcellularLocation>
        <location evidence="1">Cell membrane</location>
        <topology evidence="1">Multi-pass membrane protein</topology>
    </subcellularLocation>
</comment>
<gene>
    <name evidence="7" type="ORF">CWS01_10465</name>
</gene>
<keyword evidence="4 6" id="KW-1133">Transmembrane helix</keyword>
<sequence length="202" mass="21989">MIQAGIHGFILALGLILPLGVQNLFIFNQGAVQQKFKKAMPAVITASLCDTILICLAVLGVSVILLKVTILKTILLVGGVCFLIYMGYVMWKSKPSQGEEPQKTFTARKQIIFAMSVSLLNPHAIMDTIGVIGTNSLLYSGTEKTVFTILCVIVSWIWFIALAILGKIIGKVDKQGNMLVLLNKISAVIMWGMALMMVLSVF</sequence>
<feature type="transmembrane region" description="Helical" evidence="6">
    <location>
        <begin position="6"/>
        <end position="27"/>
    </location>
</feature>
<evidence type="ECO:0000256" key="3">
    <source>
        <dbReference type="ARBA" id="ARBA00022692"/>
    </source>
</evidence>
<dbReference type="PANTHER" id="PTHR30086">
    <property type="entry name" value="ARGININE EXPORTER PROTEIN ARGO"/>
    <property type="match status" value="1"/>
</dbReference>
<evidence type="ECO:0000313" key="8">
    <source>
        <dbReference type="Proteomes" id="UP000233375"/>
    </source>
</evidence>
<dbReference type="GO" id="GO:0015171">
    <property type="term" value="F:amino acid transmembrane transporter activity"/>
    <property type="evidence" value="ECO:0007669"/>
    <property type="project" value="TreeGrafter"/>
</dbReference>
<dbReference type="OrthoDB" id="5638726at2"/>
<feature type="transmembrane region" description="Helical" evidence="6">
    <location>
        <begin position="39"/>
        <end position="64"/>
    </location>
</feature>
<dbReference type="GO" id="GO:0005886">
    <property type="term" value="C:plasma membrane"/>
    <property type="evidence" value="ECO:0007669"/>
    <property type="project" value="UniProtKB-SubCell"/>
</dbReference>
<evidence type="ECO:0000313" key="7">
    <source>
        <dbReference type="EMBL" id="PKG23754.1"/>
    </source>
</evidence>
<dbReference type="Proteomes" id="UP000233375">
    <property type="component" value="Unassembled WGS sequence"/>
</dbReference>
<keyword evidence="8" id="KW-1185">Reference proteome</keyword>
<dbReference type="RefSeq" id="WP_101177145.1">
    <property type="nucleotide sequence ID" value="NZ_PISE01000020.1"/>
</dbReference>
<reference evidence="7 8" key="1">
    <citation type="journal article" date="2003" name="Int. J. Syst. Evol. Microbiol.">
        <title>Bacillus nealsonii sp. nov., isolated from a spacecraft-assembly facility, whose spores are gamma-radiation resistant.</title>
        <authorList>
            <person name="Venkateswaran K."/>
            <person name="Kempf M."/>
            <person name="Chen F."/>
            <person name="Satomi M."/>
            <person name="Nicholson W."/>
            <person name="Kern R."/>
        </authorList>
    </citation>
    <scope>NUCLEOTIDE SEQUENCE [LARGE SCALE GENOMIC DNA]</scope>
    <source>
        <strain evidence="7 8">FO-92</strain>
    </source>
</reference>
<accession>A0A2N0Z2M6</accession>
<keyword evidence="5 6" id="KW-0472">Membrane</keyword>
<dbReference type="AlphaFoldDB" id="A0A2N0Z2M6"/>
<feature type="transmembrane region" description="Helical" evidence="6">
    <location>
        <begin position="145"/>
        <end position="166"/>
    </location>
</feature>
<evidence type="ECO:0000256" key="6">
    <source>
        <dbReference type="SAM" id="Phobius"/>
    </source>
</evidence>
<feature type="transmembrane region" description="Helical" evidence="6">
    <location>
        <begin position="70"/>
        <end position="91"/>
    </location>
</feature>
<protein>
    <submittedName>
        <fullName evidence="7">Lysine transporter LysE</fullName>
    </submittedName>
</protein>
<comment type="caution">
    <text evidence="7">The sequence shown here is derived from an EMBL/GenBank/DDBJ whole genome shotgun (WGS) entry which is preliminary data.</text>
</comment>
<proteinExistence type="predicted"/>
<evidence type="ECO:0000256" key="1">
    <source>
        <dbReference type="ARBA" id="ARBA00004651"/>
    </source>
</evidence>